<evidence type="ECO:0000313" key="2">
    <source>
        <dbReference type="EMBL" id="CAE0316056.1"/>
    </source>
</evidence>
<proteinExistence type="predicted"/>
<name>A0A7S3MR75_9SPIT</name>
<accession>A0A7S3MR75</accession>
<organism evidence="2">
    <name type="scientific">Favella ehrenbergii</name>
    <dbReference type="NCBI Taxonomy" id="182087"/>
    <lineage>
        <taxon>Eukaryota</taxon>
        <taxon>Sar</taxon>
        <taxon>Alveolata</taxon>
        <taxon>Ciliophora</taxon>
        <taxon>Intramacronucleata</taxon>
        <taxon>Spirotrichea</taxon>
        <taxon>Choreotrichia</taxon>
        <taxon>Tintinnida</taxon>
        <taxon>Xystonellidae</taxon>
        <taxon>Favella</taxon>
    </lineage>
</organism>
<protein>
    <submittedName>
        <fullName evidence="2">Uncharacterized protein</fullName>
    </submittedName>
</protein>
<feature type="transmembrane region" description="Helical" evidence="1">
    <location>
        <begin position="22"/>
        <end position="47"/>
    </location>
</feature>
<keyword evidence="1" id="KW-0472">Membrane</keyword>
<dbReference type="EMBL" id="HBIE01036179">
    <property type="protein sequence ID" value="CAE0316056.1"/>
    <property type="molecule type" value="Transcribed_RNA"/>
</dbReference>
<feature type="transmembrane region" description="Helical" evidence="1">
    <location>
        <begin position="127"/>
        <end position="149"/>
    </location>
</feature>
<feature type="transmembrane region" description="Helical" evidence="1">
    <location>
        <begin position="59"/>
        <end position="76"/>
    </location>
</feature>
<dbReference type="AlphaFoldDB" id="A0A7S3MR75"/>
<keyword evidence="1" id="KW-0812">Transmembrane</keyword>
<keyword evidence="1" id="KW-1133">Transmembrane helix</keyword>
<evidence type="ECO:0000256" key="1">
    <source>
        <dbReference type="SAM" id="Phobius"/>
    </source>
</evidence>
<reference evidence="2" key="1">
    <citation type="submission" date="2021-01" db="EMBL/GenBank/DDBJ databases">
        <authorList>
            <person name="Corre E."/>
            <person name="Pelletier E."/>
            <person name="Niang G."/>
            <person name="Scheremetjew M."/>
            <person name="Finn R."/>
            <person name="Kale V."/>
            <person name="Holt S."/>
            <person name="Cochrane G."/>
            <person name="Meng A."/>
            <person name="Brown T."/>
            <person name="Cohen L."/>
        </authorList>
    </citation>
    <scope>NUCLEOTIDE SEQUENCE</scope>
    <source>
        <strain evidence="2">Fehren 1</strain>
    </source>
</reference>
<sequence>MHREDAIEVFDLDLEHLGFIDYVMLLSGIIVVLMLLPFLVICCDCTGSKAYIFNELEPFVTRIIFVGIFFAMLKIIEIEREQCEGNQERVQQFSKTNVCGDDYSKLDTIATTDKLSKAAITLEHMTYALFGAIGLVICELVGMCCWRVFCRKRYGA</sequence>
<gene>
    <name evidence="2" type="ORF">FEHR0123_LOCUS11008</name>
</gene>